<dbReference type="InterPro" id="IPR013087">
    <property type="entry name" value="Znf_C2H2_type"/>
</dbReference>
<proteinExistence type="predicted"/>
<evidence type="ECO:0000256" key="5">
    <source>
        <dbReference type="PROSITE-ProRule" id="PRU00042"/>
    </source>
</evidence>
<dbReference type="PANTHER" id="PTHR24379">
    <property type="entry name" value="KRAB AND ZINC FINGER DOMAIN-CONTAINING"/>
    <property type="match status" value="1"/>
</dbReference>
<dbReference type="Gene3D" id="3.30.160.60">
    <property type="entry name" value="Classic Zinc Finger"/>
    <property type="match status" value="6"/>
</dbReference>
<dbReference type="RefSeq" id="XP_030755544.1">
    <property type="nucleotide sequence ID" value="XM_030899684.1"/>
</dbReference>
<evidence type="ECO:0000256" key="3">
    <source>
        <dbReference type="ARBA" id="ARBA00022771"/>
    </source>
</evidence>
<evidence type="ECO:0000256" key="4">
    <source>
        <dbReference type="ARBA" id="ARBA00022833"/>
    </source>
</evidence>
<feature type="domain" description="C2H2-type" evidence="6">
    <location>
        <begin position="336"/>
        <end position="364"/>
    </location>
</feature>
<protein>
    <submittedName>
        <fullName evidence="8">Zinc finger protein 600-like isoform X1</fullName>
    </submittedName>
</protein>
<reference evidence="8" key="1">
    <citation type="submission" date="2025-08" db="UniProtKB">
        <authorList>
            <consortium name="RefSeq"/>
        </authorList>
    </citation>
    <scope>IDENTIFICATION</scope>
    <source>
        <tissue evidence="8">Gonads</tissue>
    </source>
</reference>
<accession>A0A6J2XXY9</accession>
<feature type="domain" description="C2H2-type" evidence="6">
    <location>
        <begin position="82"/>
        <end position="110"/>
    </location>
</feature>
<dbReference type="PROSITE" id="PS50157">
    <property type="entry name" value="ZINC_FINGER_C2H2_2"/>
    <property type="match status" value="9"/>
</dbReference>
<dbReference type="GeneID" id="115881944"/>
<feature type="domain" description="C2H2-type" evidence="6">
    <location>
        <begin position="121"/>
        <end position="148"/>
    </location>
</feature>
<dbReference type="PROSITE" id="PS00028">
    <property type="entry name" value="ZINC_FINGER_C2H2_1"/>
    <property type="match status" value="3"/>
</dbReference>
<feature type="domain" description="C2H2-type" evidence="6">
    <location>
        <begin position="190"/>
        <end position="218"/>
    </location>
</feature>
<keyword evidence="3 5" id="KW-0863">Zinc-finger</keyword>
<keyword evidence="4" id="KW-0862">Zinc</keyword>
<dbReference type="Proteomes" id="UP000504635">
    <property type="component" value="Unplaced"/>
</dbReference>
<dbReference type="GO" id="GO:0008270">
    <property type="term" value="F:zinc ion binding"/>
    <property type="evidence" value="ECO:0007669"/>
    <property type="project" value="UniProtKB-KW"/>
</dbReference>
<evidence type="ECO:0000256" key="1">
    <source>
        <dbReference type="ARBA" id="ARBA00022723"/>
    </source>
</evidence>
<evidence type="ECO:0000313" key="7">
    <source>
        <dbReference type="Proteomes" id="UP000504635"/>
    </source>
</evidence>
<keyword evidence="2" id="KW-0677">Repeat</keyword>
<dbReference type="Pfam" id="PF00096">
    <property type="entry name" value="zf-C2H2"/>
    <property type="match status" value="1"/>
</dbReference>
<feature type="domain" description="C2H2-type" evidence="6">
    <location>
        <begin position="13"/>
        <end position="40"/>
    </location>
</feature>
<evidence type="ECO:0000256" key="2">
    <source>
        <dbReference type="ARBA" id="ARBA00022737"/>
    </source>
</evidence>
<evidence type="ECO:0000313" key="8">
    <source>
        <dbReference type="RefSeq" id="XP_030755544.1"/>
    </source>
</evidence>
<name>A0A6J2XXY9_SITOR</name>
<feature type="domain" description="C2H2-type" evidence="6">
    <location>
        <begin position="159"/>
        <end position="186"/>
    </location>
</feature>
<gene>
    <name evidence="8" type="primary">LOC115881944</name>
</gene>
<evidence type="ECO:0000259" key="6">
    <source>
        <dbReference type="PROSITE" id="PS50157"/>
    </source>
</evidence>
<sequence length="642" mass="75941">MAKGLKESQKKVYRCSTCSYQTPSKSSLNRHNNIHLPPEERQLKKSQKKVYRCSTCSYQTWYKYYLNTHNNIHLPLEERRLFVCAHCDKKYMSKKNLRDHLHIDHTDSRAKGLKESQIKVYRCSTCSYQTPSKYILNRHNNIHLPPEERQLKKSQKEVYRCSTCSYQTPSKSHLNTHNNIHLPPEERRLFVCTHCDKKYMSKKTLRDHLHIDHTDSRAKGLKESQKKVYRCSTCSYQTPYRFYLNTHNNIHLPPEERQLKELQKKVYRCSTCSYQTRYKSSLNTHNNIHLPPEERQLKELQKKVYSCSICSYQTPSKFRFNTHNDIHLPREERQLFLCAHCDKKYMSKKALHDHLHNDHSRAKGLKESQKKVYRCSTCSFQTPYKSHLKAHNNIHLPPEEQKLKKSHRCSTCSYQTPYKSHLNRHNNIHLPPEQQKLKKSHRCSLCSYRTPYKYHLKKHKNIHLPPEERQLFAGAHCEKTYMSKIPLRDDLHNDHTCSRNADELILDSLKIEIDDHTPLKDEFKYAESATSEEKFECFLKIEPDDVTPILNNDMHDDFKNAGCTSVTDEVIIDSLKIEIDDHTPLKDEFKHAESATNEEKSECFLKIEPDDVTPILNNDMLDVFKNGENLSVRVKVKLEDFL</sequence>
<dbReference type="OrthoDB" id="3561125at2759"/>
<dbReference type="KEGG" id="soy:115881944"/>
<dbReference type="InParanoid" id="A0A6J2XXY9"/>
<dbReference type="PANTHER" id="PTHR24379:SF121">
    <property type="entry name" value="C2H2-TYPE DOMAIN-CONTAINING PROTEIN"/>
    <property type="match status" value="1"/>
</dbReference>
<dbReference type="SMART" id="SM00355">
    <property type="entry name" value="ZnF_C2H2"/>
    <property type="match status" value="13"/>
</dbReference>
<dbReference type="AlphaFoldDB" id="A0A6J2XXY9"/>
<keyword evidence="7" id="KW-1185">Reference proteome</keyword>
<organism evidence="7 8">
    <name type="scientific">Sitophilus oryzae</name>
    <name type="common">Rice weevil</name>
    <name type="synonym">Curculio oryzae</name>
    <dbReference type="NCBI Taxonomy" id="7048"/>
    <lineage>
        <taxon>Eukaryota</taxon>
        <taxon>Metazoa</taxon>
        <taxon>Ecdysozoa</taxon>
        <taxon>Arthropoda</taxon>
        <taxon>Hexapoda</taxon>
        <taxon>Insecta</taxon>
        <taxon>Pterygota</taxon>
        <taxon>Neoptera</taxon>
        <taxon>Endopterygota</taxon>
        <taxon>Coleoptera</taxon>
        <taxon>Polyphaga</taxon>
        <taxon>Cucujiformia</taxon>
        <taxon>Curculionidae</taxon>
        <taxon>Dryophthorinae</taxon>
        <taxon>Sitophilus</taxon>
    </lineage>
</organism>
<keyword evidence="1" id="KW-0479">Metal-binding</keyword>
<dbReference type="SUPFAM" id="SSF57667">
    <property type="entry name" value="beta-beta-alpha zinc fingers"/>
    <property type="match status" value="5"/>
</dbReference>
<feature type="domain" description="C2H2-type" evidence="6">
    <location>
        <begin position="407"/>
        <end position="434"/>
    </location>
</feature>
<dbReference type="InterPro" id="IPR036236">
    <property type="entry name" value="Znf_C2H2_sf"/>
</dbReference>
<feature type="domain" description="C2H2-type" evidence="6">
    <location>
        <begin position="373"/>
        <end position="400"/>
    </location>
</feature>
<feature type="domain" description="C2H2-type" evidence="6">
    <location>
        <begin position="267"/>
        <end position="294"/>
    </location>
</feature>